<dbReference type="InterPro" id="IPR002318">
    <property type="entry name" value="Ala-tRNA-lgiase_IIc"/>
</dbReference>
<dbReference type="SUPFAM" id="SSF50447">
    <property type="entry name" value="Translation proteins"/>
    <property type="match status" value="1"/>
</dbReference>
<dbReference type="Pfam" id="PF01411">
    <property type="entry name" value="tRNA-synt_2c"/>
    <property type="match status" value="2"/>
</dbReference>
<dbReference type="Gene3D" id="3.30.930.10">
    <property type="entry name" value="Bira Bifunctional Protein, Domain 2"/>
    <property type="match status" value="1"/>
</dbReference>
<dbReference type="HAMAP" id="MF_00036_A">
    <property type="entry name" value="Ala_tRNA_synth_A"/>
    <property type="match status" value="1"/>
</dbReference>
<dbReference type="InterPro" id="IPR012947">
    <property type="entry name" value="tRNA_SAD"/>
</dbReference>
<dbReference type="InterPro" id="IPR050058">
    <property type="entry name" value="Ala-tRNA_ligase"/>
</dbReference>
<feature type="binding site" evidence="12">
    <location>
        <position position="600"/>
    </location>
    <ligand>
        <name>Zn(2+)</name>
        <dbReference type="ChEBI" id="CHEBI:29105"/>
    </ligand>
</feature>
<comment type="similarity">
    <text evidence="1 12">Belongs to the class-II aminoacyl-tRNA synthetase family.</text>
</comment>
<comment type="function">
    <text evidence="12">Catalyzes the attachment of alanine to tRNA(Ala) in a two-step reaction: alanine is first activated by ATP to form Ala-AMP and then transferred to the acceptor end of tRNA(Ala). Also edits incorrectly charged Ser-tRNA(Ala) and Gly-tRNA(Ala) via its editing domain.</text>
</comment>
<dbReference type="FunFam" id="3.30.980.10:FF:000004">
    <property type="entry name" value="Alanine--tRNA ligase, cytoplasmic"/>
    <property type="match status" value="1"/>
</dbReference>
<dbReference type="InterPro" id="IPR018164">
    <property type="entry name" value="Ala-tRNA-synth_IIc_N"/>
</dbReference>
<dbReference type="NCBIfam" id="TIGR03683">
    <property type="entry name" value="A-tRNA_syn_arch"/>
    <property type="match status" value="1"/>
</dbReference>
<keyword evidence="2 12" id="KW-0963">Cytoplasm</keyword>
<dbReference type="InterPro" id="IPR045864">
    <property type="entry name" value="aa-tRNA-synth_II/BPL/LPL"/>
</dbReference>
<keyword evidence="3 12" id="KW-0820">tRNA-binding</keyword>
<evidence type="ECO:0000256" key="5">
    <source>
        <dbReference type="ARBA" id="ARBA00022723"/>
    </source>
</evidence>
<dbReference type="GO" id="GO:0005524">
    <property type="term" value="F:ATP binding"/>
    <property type="evidence" value="ECO:0007669"/>
    <property type="project" value="UniProtKB-UniRule"/>
</dbReference>
<dbReference type="GO" id="GO:0002161">
    <property type="term" value="F:aminoacyl-tRNA deacylase activity"/>
    <property type="evidence" value="ECO:0007669"/>
    <property type="project" value="UniProtKB-ARBA"/>
</dbReference>
<evidence type="ECO:0000256" key="11">
    <source>
        <dbReference type="ARBA" id="ARBA00023146"/>
    </source>
</evidence>
<dbReference type="SUPFAM" id="SSF55681">
    <property type="entry name" value="Class II aaRS and biotin synthetases"/>
    <property type="match status" value="1"/>
</dbReference>
<dbReference type="Pfam" id="PF02272">
    <property type="entry name" value="DHHA1"/>
    <property type="match status" value="1"/>
</dbReference>
<keyword evidence="6 12" id="KW-0547">Nucleotide-binding</keyword>
<keyword evidence="9 12" id="KW-0694">RNA-binding</keyword>
<dbReference type="Gene3D" id="6.10.250.550">
    <property type="match status" value="1"/>
</dbReference>
<reference evidence="14 15" key="1">
    <citation type="journal article" date="2019" name="ISME J.">
        <title>Isolation and characterization of a thermophilic sulfur- and iron-reducing thaumarchaeote from a terrestrial acidic hot spring.</title>
        <authorList>
            <person name="Kato S."/>
            <person name="Itoh T."/>
            <person name="Yuki M."/>
            <person name="Nagamori M."/>
            <person name="Ohnishi M."/>
            <person name="Uematsu K."/>
            <person name="Suzuki K."/>
            <person name="Takashina T."/>
            <person name="Ohkuma M."/>
        </authorList>
    </citation>
    <scope>NUCLEOTIDE SEQUENCE [LARGE SCALE GENOMIC DNA]</scope>
    <source>
        <strain evidence="14 15">NAS-02</strain>
    </source>
</reference>
<name>A0A4P2VPT9_9ARCH</name>
<dbReference type="PANTHER" id="PTHR11777:SF9">
    <property type="entry name" value="ALANINE--TRNA LIGASE, CYTOPLASMIC"/>
    <property type="match status" value="1"/>
</dbReference>
<dbReference type="Gene3D" id="2.40.30.130">
    <property type="match status" value="1"/>
</dbReference>
<keyword evidence="7 12" id="KW-0862">Zinc</keyword>
<protein>
    <recommendedName>
        <fullName evidence="12">Alanine--tRNA ligase</fullName>
        <ecNumber evidence="12">6.1.1.7</ecNumber>
    </recommendedName>
    <alternativeName>
        <fullName evidence="12">Alanyl-tRNA synthetase</fullName>
        <shortName evidence="12">AlaRS</shortName>
    </alternativeName>
</protein>
<evidence type="ECO:0000256" key="4">
    <source>
        <dbReference type="ARBA" id="ARBA00022598"/>
    </source>
</evidence>
<comment type="cofactor">
    <cofactor evidence="12">
        <name>Zn(2+)</name>
        <dbReference type="ChEBI" id="CHEBI:29105"/>
    </cofactor>
    <text evidence="12">Binds 1 zinc ion per subunit.</text>
</comment>
<evidence type="ECO:0000256" key="3">
    <source>
        <dbReference type="ARBA" id="ARBA00022555"/>
    </source>
</evidence>
<accession>A0A4P2VPT9</accession>
<evidence type="ECO:0000256" key="2">
    <source>
        <dbReference type="ARBA" id="ARBA00022490"/>
    </source>
</evidence>
<dbReference type="Pfam" id="PF07973">
    <property type="entry name" value="tRNA_SAD"/>
    <property type="match status" value="1"/>
</dbReference>
<dbReference type="PRINTS" id="PR00980">
    <property type="entry name" value="TRNASYNTHALA"/>
</dbReference>
<evidence type="ECO:0000313" key="14">
    <source>
        <dbReference type="EMBL" id="BBE42928.1"/>
    </source>
</evidence>
<dbReference type="InterPro" id="IPR003156">
    <property type="entry name" value="DHHA1_dom"/>
</dbReference>
<keyword evidence="8 12" id="KW-0067">ATP-binding</keyword>
<evidence type="ECO:0000256" key="7">
    <source>
        <dbReference type="ARBA" id="ARBA00022833"/>
    </source>
</evidence>
<feature type="binding site" evidence="12">
    <location>
        <position position="596"/>
    </location>
    <ligand>
        <name>Zn(2+)</name>
        <dbReference type="ChEBI" id="CHEBI:29105"/>
    </ligand>
</feature>
<dbReference type="GeneID" id="69061318"/>
<dbReference type="GO" id="GO:0008270">
    <property type="term" value="F:zinc ion binding"/>
    <property type="evidence" value="ECO:0007669"/>
    <property type="project" value="UniProtKB-UniRule"/>
</dbReference>
<dbReference type="RefSeq" id="WP_232085508.1">
    <property type="nucleotide sequence ID" value="NZ_AP018732.1"/>
</dbReference>
<proteinExistence type="inferred from homology"/>
<dbReference type="GO" id="GO:0005737">
    <property type="term" value="C:cytoplasm"/>
    <property type="evidence" value="ECO:0007669"/>
    <property type="project" value="UniProtKB-SubCell"/>
</dbReference>
<evidence type="ECO:0000256" key="10">
    <source>
        <dbReference type="ARBA" id="ARBA00022917"/>
    </source>
</evidence>
<comment type="domain">
    <text evidence="12">Consists of three domains; the N-terminal catalytic domain, the editing domain and the C-terminal C-Ala domain. The editing domain removes incorrectly charged amino acids, while the C-Ala domain, along with tRNA(Ala), serves as a bridge to cooperatively bring together the editing and aminoacylation centers thus stimulating deacylation of misacylated tRNAs.</text>
</comment>
<dbReference type="SUPFAM" id="SSF101353">
    <property type="entry name" value="Putative anticodon-binding domain of alanyl-tRNA synthetase (AlaRS)"/>
    <property type="match status" value="1"/>
</dbReference>
<evidence type="ECO:0000256" key="8">
    <source>
        <dbReference type="ARBA" id="ARBA00022840"/>
    </source>
</evidence>
<dbReference type="EMBL" id="AP018732">
    <property type="protein sequence ID" value="BBE42928.1"/>
    <property type="molecule type" value="Genomic_DNA"/>
</dbReference>
<feature type="domain" description="Alanyl-transfer RNA synthetases family profile" evidence="13">
    <location>
        <begin position="73"/>
        <end position="743"/>
    </location>
</feature>
<dbReference type="GO" id="GO:0004813">
    <property type="term" value="F:alanine-tRNA ligase activity"/>
    <property type="evidence" value="ECO:0007669"/>
    <property type="project" value="UniProtKB-UniRule"/>
</dbReference>
<dbReference type="Proteomes" id="UP000509448">
    <property type="component" value="Chromosome"/>
</dbReference>
<dbReference type="FunFam" id="3.30.54.20:FF:000004">
    <property type="entry name" value="Alanine--tRNA ligase"/>
    <property type="match status" value="1"/>
</dbReference>
<keyword evidence="5 12" id="KW-0479">Metal-binding</keyword>
<keyword evidence="10 12" id="KW-0648">Protein biosynthesis</keyword>
<comment type="catalytic activity">
    <reaction evidence="12">
        <text>tRNA(Ala) + L-alanine + ATP = L-alanyl-tRNA(Ala) + AMP + diphosphate</text>
        <dbReference type="Rhea" id="RHEA:12540"/>
        <dbReference type="Rhea" id="RHEA-COMP:9657"/>
        <dbReference type="Rhea" id="RHEA-COMP:9923"/>
        <dbReference type="ChEBI" id="CHEBI:30616"/>
        <dbReference type="ChEBI" id="CHEBI:33019"/>
        <dbReference type="ChEBI" id="CHEBI:57972"/>
        <dbReference type="ChEBI" id="CHEBI:78442"/>
        <dbReference type="ChEBI" id="CHEBI:78497"/>
        <dbReference type="ChEBI" id="CHEBI:456215"/>
        <dbReference type="EC" id="6.1.1.7"/>
    </reaction>
</comment>
<dbReference type="PROSITE" id="PS50860">
    <property type="entry name" value="AA_TRNA_LIGASE_II_ALA"/>
    <property type="match status" value="1"/>
</dbReference>
<evidence type="ECO:0000256" key="6">
    <source>
        <dbReference type="ARBA" id="ARBA00022741"/>
    </source>
</evidence>
<feature type="binding site" evidence="12">
    <location>
        <position position="700"/>
    </location>
    <ligand>
        <name>Zn(2+)</name>
        <dbReference type="ChEBI" id="CHEBI:29105"/>
    </ligand>
</feature>
<evidence type="ECO:0000313" key="15">
    <source>
        <dbReference type="Proteomes" id="UP000509448"/>
    </source>
</evidence>
<sequence length="901" mass="100903">MPYEREKRELLERFSSEPEKYYEVELFRSKGFMRKRCEVCGRYFWTLDPSLERCPDHWNGRTFIGEKVTNRSFKYTDAWRNVEDFFVSEGHTSVPRYPVVARWRPDLYFTVASIIDFQRVEGGKVVFEFPANPLIVPQASLRFNDVENVGFTGRHYTEFVMIGQHALNDGHGYWKDRTIELDFRLLTERFGVAPEEVVFVEDVWVGYGAFGYSLEYYVRGLELGNAVFTEFEGTPSNYRRFEPQVVDMGAGLERFVWLSQGTPTSYDAVFADELEELGKRLGIKRNHELSRAFFAASGRHDLTEVPDPSKALSDVLAEAGIGDNDYREYIKPWMDLYTVLDHSRALLFAVADGALPSNVGGGYNLRAILRRAQGILDANSWNLQILDVAELLARSLRPMFPELLDSIPALHEILDVELQRYRATKSKIGSIVESMRRSGRQLTKEDVIKLYESNGVTPEMLVEAGLMDRVPADFYSELTSRHSAQQKEEANPAIDVEGLPATRKIYYEDVYLSRCSSRVIRSYPAERAVVLEGTIFYPRGGGQEPDHGTLGGFRVKDVVKVGNVIVHFLEEGVPKEGDVVECELDVARRRSLMKHHTATHVVNGAARRILGPWVWQHSAFKDEDGARLDITHHSALTREQLESIERLANEVIQMDLPVDVRALPRGTAESLYGFRLYQGGAIPERELRVVKVGDFDVEACGGTHVTRTGEIGVIRILRSERIQDGVVRLEFVAGMRAVDHSISQSRVLSEIAGSLGVPPEHVAKRLGELQEELRAGEEERRKLCVAVASYVVATGPKGHVDGIPVYAVALERVPQRTLIEIGDAVAKAAPGSIYLGISAQREDGRSLLVVISSSDRLDAGELASKMLKALGGRGGGRGRIGQGSVPRIVELEEALRVLGSS</sequence>
<dbReference type="InterPro" id="IPR018162">
    <property type="entry name" value="Ala-tRNA-ligase_IIc_anticod-bd"/>
</dbReference>
<dbReference type="PANTHER" id="PTHR11777">
    <property type="entry name" value="ALANYL-TRNA SYNTHETASE"/>
    <property type="match status" value="1"/>
</dbReference>
<dbReference type="Gene3D" id="3.30.54.20">
    <property type="match status" value="1"/>
</dbReference>
<dbReference type="SUPFAM" id="SSF55186">
    <property type="entry name" value="ThrRS/AlaRS common domain"/>
    <property type="match status" value="1"/>
</dbReference>
<evidence type="ECO:0000256" key="1">
    <source>
        <dbReference type="ARBA" id="ARBA00008226"/>
    </source>
</evidence>
<dbReference type="KEGG" id="ccai:NAS2_1550"/>
<dbReference type="AlphaFoldDB" id="A0A4P2VPT9"/>
<dbReference type="Gene3D" id="3.30.980.10">
    <property type="entry name" value="Threonyl-trna Synthetase, Chain A, domain 2"/>
    <property type="match status" value="1"/>
</dbReference>
<feature type="binding site" evidence="12">
    <location>
        <position position="704"/>
    </location>
    <ligand>
        <name>Zn(2+)</name>
        <dbReference type="ChEBI" id="CHEBI:29105"/>
    </ligand>
</feature>
<keyword evidence="15" id="KW-1185">Reference proteome</keyword>
<dbReference type="EC" id="6.1.1.7" evidence="12"/>
<dbReference type="Gene3D" id="3.10.310.40">
    <property type="match status" value="1"/>
</dbReference>
<evidence type="ECO:0000256" key="9">
    <source>
        <dbReference type="ARBA" id="ARBA00022884"/>
    </source>
</evidence>
<keyword evidence="4 12" id="KW-0436">Ligase</keyword>
<gene>
    <name evidence="12" type="primary">alaS</name>
    <name evidence="14" type="ORF">NAS2_1550</name>
</gene>
<evidence type="ECO:0000256" key="12">
    <source>
        <dbReference type="HAMAP-Rule" id="MF_00036"/>
    </source>
</evidence>
<keyword evidence="11 12" id="KW-0030">Aminoacyl-tRNA synthetase</keyword>
<dbReference type="SMART" id="SM00863">
    <property type="entry name" value="tRNA_SAD"/>
    <property type="match status" value="1"/>
</dbReference>
<evidence type="ECO:0000259" key="13">
    <source>
        <dbReference type="PROSITE" id="PS50860"/>
    </source>
</evidence>
<comment type="subcellular location">
    <subcellularLocation>
        <location evidence="12">Cytoplasm</location>
    </subcellularLocation>
</comment>
<organism evidence="14 15">
    <name type="scientific">Conexivisphaera calida</name>
    <dbReference type="NCBI Taxonomy" id="1874277"/>
    <lineage>
        <taxon>Archaea</taxon>
        <taxon>Nitrososphaerota</taxon>
        <taxon>Conexivisphaeria</taxon>
        <taxon>Conexivisphaerales</taxon>
        <taxon>Conexivisphaeraceae</taxon>
        <taxon>Conexivisphaera</taxon>
    </lineage>
</organism>
<dbReference type="InterPro" id="IPR018165">
    <property type="entry name" value="Ala-tRNA-synth_IIc_core"/>
</dbReference>
<dbReference type="InterPro" id="IPR022429">
    <property type="entry name" value="Ala-tRNA_lgiase_arc"/>
</dbReference>
<dbReference type="GO" id="GO:0006419">
    <property type="term" value="P:alanyl-tRNA aminoacylation"/>
    <property type="evidence" value="ECO:0007669"/>
    <property type="project" value="UniProtKB-UniRule"/>
</dbReference>
<dbReference type="InterPro" id="IPR009000">
    <property type="entry name" value="Transl_B-barrel_sf"/>
</dbReference>
<dbReference type="InterPro" id="IPR018163">
    <property type="entry name" value="Thr/Ala-tRNA-synth_IIc_edit"/>
</dbReference>
<dbReference type="GO" id="GO:0000049">
    <property type="term" value="F:tRNA binding"/>
    <property type="evidence" value="ECO:0007669"/>
    <property type="project" value="UniProtKB-KW"/>
</dbReference>